<reference evidence="2 3" key="1">
    <citation type="journal article" date="2015" name="Nature">
        <title>rRNA introns, odd ribosomes, and small enigmatic genomes across a large radiation of phyla.</title>
        <authorList>
            <person name="Brown C.T."/>
            <person name="Hug L.A."/>
            <person name="Thomas B.C."/>
            <person name="Sharon I."/>
            <person name="Castelle C.J."/>
            <person name="Singh A."/>
            <person name="Wilkins M.J."/>
            <person name="Williams K.H."/>
            <person name="Banfield J.F."/>
        </authorList>
    </citation>
    <scope>NUCLEOTIDE SEQUENCE [LARGE SCALE GENOMIC DNA]</scope>
</reference>
<feature type="transmembrane region" description="Helical" evidence="1">
    <location>
        <begin position="104"/>
        <end position="129"/>
    </location>
</feature>
<evidence type="ECO:0000256" key="1">
    <source>
        <dbReference type="SAM" id="Phobius"/>
    </source>
</evidence>
<protein>
    <submittedName>
        <fullName evidence="2">Uncharacterized protein</fullName>
    </submittedName>
</protein>
<feature type="transmembrane region" description="Helical" evidence="1">
    <location>
        <begin position="149"/>
        <end position="168"/>
    </location>
</feature>
<sequence>MVTIAKVITNPKYLTLSTLVALIVIAFAAWLPNLHLITRTMTSSSMTIWQKTNLLTSLLGSLQTNFTPLSQAVTVTSAVLTGLQASLLVFYIHRTAAVQQSMGVSFVGVATSMLGVGCASCGSVVLTTLVGFGSATIVLGFLPFRGQEFGFLGIGILLFAMSLTLKKINQPFVCEVRRKK</sequence>
<name>A0A0G0P835_9BACT</name>
<dbReference type="Proteomes" id="UP000034081">
    <property type="component" value="Unassembled WGS sequence"/>
</dbReference>
<dbReference type="STRING" id="1618570.UT08_C0006G0074"/>
<organism evidence="2 3">
    <name type="scientific">Candidatus Woesebacteria bacterium GW2011_GWB1_38_8</name>
    <dbReference type="NCBI Taxonomy" id="1618570"/>
    <lineage>
        <taxon>Bacteria</taxon>
        <taxon>Candidatus Woeseibacteriota</taxon>
    </lineage>
</organism>
<keyword evidence="1" id="KW-1133">Transmembrane helix</keyword>
<proteinExistence type="predicted"/>
<feature type="transmembrane region" description="Helical" evidence="1">
    <location>
        <begin position="12"/>
        <end position="31"/>
    </location>
</feature>
<dbReference type="AlphaFoldDB" id="A0A0G0P835"/>
<dbReference type="EMBL" id="LBVL01000006">
    <property type="protein sequence ID" value="KKQ85491.1"/>
    <property type="molecule type" value="Genomic_DNA"/>
</dbReference>
<accession>A0A0G0P835</accession>
<evidence type="ECO:0000313" key="3">
    <source>
        <dbReference type="Proteomes" id="UP000034081"/>
    </source>
</evidence>
<keyword evidence="1" id="KW-0472">Membrane</keyword>
<comment type="caution">
    <text evidence="2">The sequence shown here is derived from an EMBL/GenBank/DDBJ whole genome shotgun (WGS) entry which is preliminary data.</text>
</comment>
<evidence type="ECO:0000313" key="2">
    <source>
        <dbReference type="EMBL" id="KKQ85491.1"/>
    </source>
</evidence>
<feature type="transmembrane region" description="Helical" evidence="1">
    <location>
        <begin position="69"/>
        <end position="92"/>
    </location>
</feature>
<gene>
    <name evidence="2" type="ORF">UT08_C0006G0074</name>
</gene>
<keyword evidence="1" id="KW-0812">Transmembrane</keyword>